<organism evidence="2 3">
    <name type="scientific">Macrosiphum euphorbiae</name>
    <name type="common">potato aphid</name>
    <dbReference type="NCBI Taxonomy" id="13131"/>
    <lineage>
        <taxon>Eukaryota</taxon>
        <taxon>Metazoa</taxon>
        <taxon>Ecdysozoa</taxon>
        <taxon>Arthropoda</taxon>
        <taxon>Hexapoda</taxon>
        <taxon>Insecta</taxon>
        <taxon>Pterygota</taxon>
        <taxon>Neoptera</taxon>
        <taxon>Paraneoptera</taxon>
        <taxon>Hemiptera</taxon>
        <taxon>Sternorrhyncha</taxon>
        <taxon>Aphidomorpha</taxon>
        <taxon>Aphidoidea</taxon>
        <taxon>Aphididae</taxon>
        <taxon>Macrosiphini</taxon>
        <taxon>Macrosiphum</taxon>
    </lineage>
</organism>
<feature type="compositionally biased region" description="Basic and acidic residues" evidence="1">
    <location>
        <begin position="59"/>
        <end position="72"/>
    </location>
</feature>
<evidence type="ECO:0000256" key="1">
    <source>
        <dbReference type="SAM" id="MobiDB-lite"/>
    </source>
</evidence>
<proteinExistence type="predicted"/>
<comment type="caution">
    <text evidence="2">The sequence shown here is derived from an EMBL/GenBank/DDBJ whole genome shotgun (WGS) entry which is preliminary data.</text>
</comment>
<dbReference type="AlphaFoldDB" id="A0AAV0W922"/>
<protein>
    <submittedName>
        <fullName evidence="2">Uncharacterized protein</fullName>
    </submittedName>
</protein>
<accession>A0AAV0W922</accession>
<gene>
    <name evidence="2" type="ORF">MEUPH1_LOCUS8444</name>
</gene>
<evidence type="ECO:0000313" key="3">
    <source>
        <dbReference type="Proteomes" id="UP001160148"/>
    </source>
</evidence>
<sequence length="97" mass="11147">MPLPRNSDDFVPRSEIELLEAAMFHTECLAEYDWRSNPIYHGNQKSSPSVRDTSFLGQPEERAEPDGRDKRIAAVKTVQADRRKCAPRILQRSYSVL</sequence>
<reference evidence="2 3" key="1">
    <citation type="submission" date="2023-01" db="EMBL/GenBank/DDBJ databases">
        <authorList>
            <person name="Whitehead M."/>
        </authorList>
    </citation>
    <scope>NUCLEOTIDE SEQUENCE [LARGE SCALE GENOMIC DNA]</scope>
</reference>
<name>A0AAV0W922_9HEMI</name>
<evidence type="ECO:0000313" key="2">
    <source>
        <dbReference type="EMBL" id="CAI6352166.1"/>
    </source>
</evidence>
<feature type="region of interest" description="Disordered" evidence="1">
    <location>
        <begin position="40"/>
        <end position="77"/>
    </location>
</feature>
<dbReference type="Proteomes" id="UP001160148">
    <property type="component" value="Unassembled WGS sequence"/>
</dbReference>
<feature type="compositionally biased region" description="Polar residues" evidence="1">
    <location>
        <begin position="43"/>
        <end position="56"/>
    </location>
</feature>
<keyword evidence="3" id="KW-1185">Reference proteome</keyword>
<dbReference type="EMBL" id="CARXXK010000001">
    <property type="protein sequence ID" value="CAI6352166.1"/>
    <property type="molecule type" value="Genomic_DNA"/>
</dbReference>